<name>A0A4R2Q5N3_9RHOB</name>
<dbReference type="RefSeq" id="WP_132460124.1">
    <property type="nucleotide sequence ID" value="NZ_SLXP01000001.1"/>
</dbReference>
<dbReference type="EMBL" id="SLXP01000001">
    <property type="protein sequence ID" value="TCP43960.1"/>
    <property type="molecule type" value="Genomic_DNA"/>
</dbReference>
<proteinExistence type="predicted"/>
<keyword evidence="2" id="KW-1185">Reference proteome</keyword>
<organism evidence="1 2">
    <name type="scientific">Rhodovulum marinum</name>
    <dbReference type="NCBI Taxonomy" id="320662"/>
    <lineage>
        <taxon>Bacteria</taxon>
        <taxon>Pseudomonadati</taxon>
        <taxon>Pseudomonadota</taxon>
        <taxon>Alphaproteobacteria</taxon>
        <taxon>Rhodobacterales</taxon>
        <taxon>Paracoccaceae</taxon>
        <taxon>Rhodovulum</taxon>
    </lineage>
</organism>
<evidence type="ECO:0000313" key="2">
    <source>
        <dbReference type="Proteomes" id="UP000294835"/>
    </source>
</evidence>
<dbReference type="AlphaFoldDB" id="A0A4R2Q5N3"/>
<reference evidence="1 2" key="1">
    <citation type="submission" date="2019-03" db="EMBL/GenBank/DDBJ databases">
        <title>Genomic Encyclopedia of Type Strains, Phase IV (KMG-IV): sequencing the most valuable type-strain genomes for metagenomic binning, comparative biology and taxonomic classification.</title>
        <authorList>
            <person name="Goeker M."/>
        </authorList>
    </citation>
    <scope>NUCLEOTIDE SEQUENCE [LARGE SCALE GENOMIC DNA]</scope>
    <source>
        <strain evidence="1 2">DSM 18063</strain>
    </source>
</reference>
<dbReference type="OrthoDB" id="7860680at2"/>
<evidence type="ECO:0000313" key="1">
    <source>
        <dbReference type="EMBL" id="TCP43960.1"/>
    </source>
</evidence>
<sequence>MGKSNAMKALEDRLSRIRSEMEKLRIQEELVLDMMREERGEPAPKKRAKRANVKRTVLDLLTAVGAGGLNAAIAVDMAAKDGVELERGSVSSLLSRLKNEGTVTYDGEVYRLKEHSNRGGEVHPLRLPGATMR</sequence>
<gene>
    <name evidence="1" type="ORF">EV662_10144</name>
</gene>
<accession>A0A4R2Q5N3</accession>
<protein>
    <submittedName>
        <fullName evidence="1">Uncharacterized protein</fullName>
    </submittedName>
</protein>
<dbReference type="Proteomes" id="UP000294835">
    <property type="component" value="Unassembled WGS sequence"/>
</dbReference>
<comment type="caution">
    <text evidence="1">The sequence shown here is derived from an EMBL/GenBank/DDBJ whole genome shotgun (WGS) entry which is preliminary data.</text>
</comment>